<evidence type="ECO:0000313" key="1">
    <source>
        <dbReference type="EnsemblPlants" id="TuG1812G0300004095.01.T01.cds286973"/>
    </source>
</evidence>
<dbReference type="EnsemblPlants" id="TuG1812G0300004095.01.T01">
    <property type="protein sequence ID" value="TuG1812G0300004095.01.T01.cds286973"/>
    <property type="gene ID" value="TuG1812G0300004095.01"/>
</dbReference>
<sequence>MPTKTPPVASWNSLSFHMLLMNLSMFMDPKLCPASHIEYCSSSNIGAKMEDCRAGATVCSSHSRTRGCEVTSSSEKFTSLLLMPSYLSSPRWSRSTYSCLWVLVCGPVLCRSP</sequence>
<protein>
    <submittedName>
        <fullName evidence="1">Uncharacterized protein</fullName>
    </submittedName>
</protein>
<accession>A0A8R7PWT0</accession>
<dbReference type="Proteomes" id="UP000015106">
    <property type="component" value="Chromosome 3"/>
</dbReference>
<reference evidence="1" key="3">
    <citation type="submission" date="2022-06" db="UniProtKB">
        <authorList>
            <consortium name="EnsemblPlants"/>
        </authorList>
    </citation>
    <scope>IDENTIFICATION</scope>
</reference>
<reference evidence="2" key="1">
    <citation type="journal article" date="2013" name="Nature">
        <title>Draft genome of the wheat A-genome progenitor Triticum urartu.</title>
        <authorList>
            <person name="Ling H.Q."/>
            <person name="Zhao S."/>
            <person name="Liu D."/>
            <person name="Wang J."/>
            <person name="Sun H."/>
            <person name="Zhang C."/>
            <person name="Fan H."/>
            <person name="Li D."/>
            <person name="Dong L."/>
            <person name="Tao Y."/>
            <person name="Gao C."/>
            <person name="Wu H."/>
            <person name="Li Y."/>
            <person name="Cui Y."/>
            <person name="Guo X."/>
            <person name="Zheng S."/>
            <person name="Wang B."/>
            <person name="Yu K."/>
            <person name="Liang Q."/>
            <person name="Yang W."/>
            <person name="Lou X."/>
            <person name="Chen J."/>
            <person name="Feng M."/>
            <person name="Jian J."/>
            <person name="Zhang X."/>
            <person name="Luo G."/>
            <person name="Jiang Y."/>
            <person name="Liu J."/>
            <person name="Wang Z."/>
            <person name="Sha Y."/>
            <person name="Zhang B."/>
            <person name="Wu H."/>
            <person name="Tang D."/>
            <person name="Shen Q."/>
            <person name="Xue P."/>
            <person name="Zou S."/>
            <person name="Wang X."/>
            <person name="Liu X."/>
            <person name="Wang F."/>
            <person name="Yang Y."/>
            <person name="An X."/>
            <person name="Dong Z."/>
            <person name="Zhang K."/>
            <person name="Zhang X."/>
            <person name="Luo M.C."/>
            <person name="Dvorak J."/>
            <person name="Tong Y."/>
            <person name="Wang J."/>
            <person name="Yang H."/>
            <person name="Li Z."/>
            <person name="Wang D."/>
            <person name="Zhang A."/>
            <person name="Wang J."/>
        </authorList>
    </citation>
    <scope>NUCLEOTIDE SEQUENCE</scope>
    <source>
        <strain evidence="2">cv. G1812</strain>
    </source>
</reference>
<proteinExistence type="predicted"/>
<organism evidence="1 2">
    <name type="scientific">Triticum urartu</name>
    <name type="common">Red wild einkorn</name>
    <name type="synonym">Crithodium urartu</name>
    <dbReference type="NCBI Taxonomy" id="4572"/>
    <lineage>
        <taxon>Eukaryota</taxon>
        <taxon>Viridiplantae</taxon>
        <taxon>Streptophyta</taxon>
        <taxon>Embryophyta</taxon>
        <taxon>Tracheophyta</taxon>
        <taxon>Spermatophyta</taxon>
        <taxon>Magnoliopsida</taxon>
        <taxon>Liliopsida</taxon>
        <taxon>Poales</taxon>
        <taxon>Poaceae</taxon>
        <taxon>BOP clade</taxon>
        <taxon>Pooideae</taxon>
        <taxon>Triticodae</taxon>
        <taxon>Triticeae</taxon>
        <taxon>Triticinae</taxon>
        <taxon>Triticum</taxon>
    </lineage>
</organism>
<dbReference type="Gramene" id="TuG1812G0300004095.01.T01">
    <property type="protein sequence ID" value="TuG1812G0300004095.01.T01.cds286973"/>
    <property type="gene ID" value="TuG1812G0300004095.01"/>
</dbReference>
<evidence type="ECO:0000313" key="2">
    <source>
        <dbReference type="Proteomes" id="UP000015106"/>
    </source>
</evidence>
<keyword evidence="2" id="KW-1185">Reference proteome</keyword>
<dbReference type="AlphaFoldDB" id="A0A8R7PWT0"/>
<reference evidence="1" key="2">
    <citation type="submission" date="2018-03" db="EMBL/GenBank/DDBJ databases">
        <title>The Triticum urartu genome reveals the dynamic nature of wheat genome evolution.</title>
        <authorList>
            <person name="Ling H."/>
            <person name="Ma B."/>
            <person name="Shi X."/>
            <person name="Liu H."/>
            <person name="Dong L."/>
            <person name="Sun H."/>
            <person name="Cao Y."/>
            <person name="Gao Q."/>
            <person name="Zheng S."/>
            <person name="Li Y."/>
            <person name="Yu Y."/>
            <person name="Du H."/>
            <person name="Qi M."/>
            <person name="Li Y."/>
            <person name="Yu H."/>
            <person name="Cui Y."/>
            <person name="Wang N."/>
            <person name="Chen C."/>
            <person name="Wu H."/>
            <person name="Zhao Y."/>
            <person name="Zhang J."/>
            <person name="Li Y."/>
            <person name="Zhou W."/>
            <person name="Zhang B."/>
            <person name="Hu W."/>
            <person name="Eijk M."/>
            <person name="Tang J."/>
            <person name="Witsenboer H."/>
            <person name="Zhao S."/>
            <person name="Li Z."/>
            <person name="Zhang A."/>
            <person name="Wang D."/>
            <person name="Liang C."/>
        </authorList>
    </citation>
    <scope>NUCLEOTIDE SEQUENCE [LARGE SCALE GENOMIC DNA]</scope>
    <source>
        <strain evidence="1">cv. G1812</strain>
    </source>
</reference>
<name>A0A8R7PWT0_TRIUA</name>